<dbReference type="InterPro" id="IPR050951">
    <property type="entry name" value="Retrovirus_Pol_polyprotein"/>
</dbReference>
<dbReference type="PROSITE" id="PS50994">
    <property type="entry name" value="INTEGRASE"/>
    <property type="match status" value="1"/>
</dbReference>
<dbReference type="InterPro" id="IPR001584">
    <property type="entry name" value="Integrase_cat-core"/>
</dbReference>
<reference evidence="13" key="2">
    <citation type="submission" date="2025-09" db="UniProtKB">
        <authorList>
            <consortium name="Ensembl"/>
        </authorList>
    </citation>
    <scope>IDENTIFICATION</scope>
</reference>
<dbReference type="PANTHER" id="PTHR37984:SF15">
    <property type="entry name" value="INTEGRASE CATALYTIC DOMAIN-CONTAINING PROTEIN"/>
    <property type="match status" value="1"/>
</dbReference>
<evidence type="ECO:0000256" key="2">
    <source>
        <dbReference type="ARBA" id="ARBA00022723"/>
    </source>
</evidence>
<dbReference type="Ensembl" id="ENSGMOT00000025160.1">
    <property type="protein sequence ID" value="ENSGMOP00000035218.1"/>
    <property type="gene ID" value="ENSGMOG00000024625.1"/>
</dbReference>
<dbReference type="OMA" id="AVTWRIE"/>
<evidence type="ECO:0000313" key="13">
    <source>
        <dbReference type="Ensembl" id="ENSGMOP00000035218.1"/>
    </source>
</evidence>
<evidence type="ECO:0000256" key="4">
    <source>
        <dbReference type="ARBA" id="ARBA00022801"/>
    </source>
</evidence>
<dbReference type="InterPro" id="IPR036397">
    <property type="entry name" value="RNaseH_sf"/>
</dbReference>
<organism evidence="13 14">
    <name type="scientific">Gadus morhua</name>
    <name type="common">Atlantic cod</name>
    <dbReference type="NCBI Taxonomy" id="8049"/>
    <lineage>
        <taxon>Eukaryota</taxon>
        <taxon>Metazoa</taxon>
        <taxon>Chordata</taxon>
        <taxon>Craniata</taxon>
        <taxon>Vertebrata</taxon>
        <taxon>Euteleostomi</taxon>
        <taxon>Actinopterygii</taxon>
        <taxon>Neopterygii</taxon>
        <taxon>Teleostei</taxon>
        <taxon>Neoteleostei</taxon>
        <taxon>Acanthomorphata</taxon>
        <taxon>Zeiogadaria</taxon>
        <taxon>Gadariae</taxon>
        <taxon>Gadiformes</taxon>
        <taxon>Gadoidei</taxon>
        <taxon>Gadidae</taxon>
        <taxon>Gadus</taxon>
    </lineage>
</organism>
<dbReference type="Gene3D" id="3.30.420.10">
    <property type="entry name" value="Ribonuclease H-like superfamily/Ribonuclease H"/>
    <property type="match status" value="1"/>
</dbReference>
<evidence type="ECO:0000313" key="14">
    <source>
        <dbReference type="Proteomes" id="UP000694546"/>
    </source>
</evidence>
<keyword evidence="10" id="KW-0233">DNA recombination</keyword>
<feature type="domain" description="Integrase catalytic" evidence="12">
    <location>
        <begin position="137"/>
        <end position="296"/>
    </location>
</feature>
<keyword evidence="4" id="KW-0378">Hydrolase</keyword>
<dbReference type="GO" id="GO:0015074">
    <property type="term" value="P:DNA integration"/>
    <property type="evidence" value="ECO:0007669"/>
    <property type="project" value="UniProtKB-KW"/>
</dbReference>
<proteinExistence type="predicted"/>
<dbReference type="GO" id="GO:0003887">
    <property type="term" value="F:DNA-directed DNA polymerase activity"/>
    <property type="evidence" value="ECO:0007669"/>
    <property type="project" value="UniProtKB-KW"/>
</dbReference>
<evidence type="ECO:0000256" key="7">
    <source>
        <dbReference type="ARBA" id="ARBA00022918"/>
    </source>
</evidence>
<keyword evidence="1" id="KW-0645">Protease</keyword>
<evidence type="ECO:0000256" key="6">
    <source>
        <dbReference type="ARBA" id="ARBA00022908"/>
    </source>
</evidence>
<dbReference type="Gene3D" id="1.10.340.70">
    <property type="match status" value="1"/>
</dbReference>
<evidence type="ECO:0000256" key="10">
    <source>
        <dbReference type="ARBA" id="ARBA00023172"/>
    </source>
</evidence>
<dbReference type="Proteomes" id="UP000694546">
    <property type="component" value="Chromosome 8"/>
</dbReference>
<dbReference type="InterPro" id="IPR056924">
    <property type="entry name" value="SH3_Tf2-1"/>
</dbReference>
<keyword evidence="9" id="KW-0238">DNA-binding</keyword>
<reference evidence="13" key="1">
    <citation type="submission" date="2025-08" db="UniProtKB">
        <authorList>
            <consortium name="Ensembl"/>
        </authorList>
    </citation>
    <scope>IDENTIFICATION</scope>
</reference>
<keyword evidence="2" id="KW-0479">Metal-binding</keyword>
<dbReference type="GO" id="GO:0006508">
    <property type="term" value="P:proteolysis"/>
    <property type="evidence" value="ECO:0007669"/>
    <property type="project" value="UniProtKB-KW"/>
</dbReference>
<evidence type="ECO:0000256" key="3">
    <source>
        <dbReference type="ARBA" id="ARBA00022750"/>
    </source>
</evidence>
<keyword evidence="6" id="KW-0229">DNA integration</keyword>
<name>A0A8C5AP32_GADMO</name>
<keyword evidence="8" id="KW-0548">Nucleotidyltransferase</keyword>
<keyword evidence="8" id="KW-0239">DNA-directed DNA polymerase</keyword>
<sequence>MCPVSSPSGVAVRVPTPAPNLPAPSTVLSPQCLIGAARWDIETIVRTALSGESGPSACPPNCLFVPQSVRSQVLQWGHSSKLACHPGVRRTTALVKQRFWWPAMERSVREFVEACSVCAQNKPSNQPPAGFLQPLPVPRRPWSHIALDFVTGLPPSHGNTTILTIVDRFSKSVHLVPLPKLPSAKETADLLVQHVFRLHGLPVDVVSDRGPQFTSNFWRAFCNLLGAKVSLSSGFHPQSNGQSERANQQMETALRCLTSQDPTAWSLQLPWVEYSMNSLPSASTGLSPFQCCLGYQPPLFPTQEEEVGVPSAQTFIRRCRRTWRRTRAAILRSQTRMKSQADRRRIKAPHYTQGQRVWLSTRDLPLKVTSPKLNPRFIGPYTISQVVNPSAVRLNLPPALRRIHPTFHVSRVKPFRCCRPGSNSGPKPSCT</sequence>
<evidence type="ECO:0000256" key="8">
    <source>
        <dbReference type="ARBA" id="ARBA00022932"/>
    </source>
</evidence>
<keyword evidence="8" id="KW-0808">Transferase</keyword>
<keyword evidence="7" id="KW-0695">RNA-directed DNA polymerase</keyword>
<keyword evidence="14" id="KW-1185">Reference proteome</keyword>
<evidence type="ECO:0000256" key="11">
    <source>
        <dbReference type="ARBA" id="ARBA00039658"/>
    </source>
</evidence>
<dbReference type="GO" id="GO:0006310">
    <property type="term" value="P:DNA recombination"/>
    <property type="evidence" value="ECO:0007669"/>
    <property type="project" value="UniProtKB-KW"/>
</dbReference>
<dbReference type="InterPro" id="IPR012337">
    <property type="entry name" value="RNaseH-like_sf"/>
</dbReference>
<dbReference type="GO" id="GO:0003964">
    <property type="term" value="F:RNA-directed DNA polymerase activity"/>
    <property type="evidence" value="ECO:0007669"/>
    <property type="project" value="UniProtKB-KW"/>
</dbReference>
<accession>A0A8C5AP32</accession>
<evidence type="ECO:0000256" key="9">
    <source>
        <dbReference type="ARBA" id="ARBA00023125"/>
    </source>
</evidence>
<evidence type="ECO:0000259" key="12">
    <source>
        <dbReference type="PROSITE" id="PS50994"/>
    </source>
</evidence>
<dbReference type="InterPro" id="IPR041588">
    <property type="entry name" value="Integrase_H2C2"/>
</dbReference>
<dbReference type="Pfam" id="PF00665">
    <property type="entry name" value="rve"/>
    <property type="match status" value="1"/>
</dbReference>
<dbReference type="SUPFAM" id="SSF53098">
    <property type="entry name" value="Ribonuclease H-like"/>
    <property type="match status" value="1"/>
</dbReference>
<protein>
    <recommendedName>
        <fullName evidence="11">Gypsy retrotransposon integrase-like protein 1</fullName>
    </recommendedName>
</protein>
<keyword evidence="5" id="KW-0460">Magnesium</keyword>
<evidence type="ECO:0000256" key="1">
    <source>
        <dbReference type="ARBA" id="ARBA00022670"/>
    </source>
</evidence>
<keyword evidence="3" id="KW-0064">Aspartyl protease</keyword>
<dbReference type="AlphaFoldDB" id="A0A8C5AP32"/>
<dbReference type="GO" id="GO:0003677">
    <property type="term" value="F:DNA binding"/>
    <property type="evidence" value="ECO:0007669"/>
    <property type="project" value="UniProtKB-KW"/>
</dbReference>
<dbReference type="PANTHER" id="PTHR37984">
    <property type="entry name" value="PROTEIN CBG26694"/>
    <property type="match status" value="1"/>
</dbReference>
<dbReference type="Pfam" id="PF24626">
    <property type="entry name" value="SH3_Tf2-1"/>
    <property type="match status" value="1"/>
</dbReference>
<dbReference type="Pfam" id="PF17921">
    <property type="entry name" value="Integrase_H2C2"/>
    <property type="match status" value="1"/>
</dbReference>
<evidence type="ECO:0000256" key="5">
    <source>
        <dbReference type="ARBA" id="ARBA00022842"/>
    </source>
</evidence>
<dbReference type="GeneTree" id="ENSGT00940000163772"/>
<dbReference type="GO" id="GO:0046872">
    <property type="term" value="F:metal ion binding"/>
    <property type="evidence" value="ECO:0007669"/>
    <property type="project" value="UniProtKB-KW"/>
</dbReference>
<dbReference type="GO" id="GO:0004190">
    <property type="term" value="F:aspartic-type endopeptidase activity"/>
    <property type="evidence" value="ECO:0007669"/>
    <property type="project" value="UniProtKB-KW"/>
</dbReference>